<evidence type="ECO:0000313" key="2">
    <source>
        <dbReference type="EnsemblPlants" id="AES73416"/>
    </source>
</evidence>
<dbReference type="PANTHER" id="PTHR36617">
    <property type="entry name" value="PROTEIN, PUTATIVE-RELATED"/>
    <property type="match status" value="1"/>
</dbReference>
<evidence type="ECO:0008006" key="4">
    <source>
        <dbReference type="Google" id="ProtNLM"/>
    </source>
</evidence>
<dbReference type="HOGENOM" id="CLU_098095_0_0_1"/>
<dbReference type="AlphaFoldDB" id="G7J7P5"/>
<dbReference type="Proteomes" id="UP000002051">
    <property type="component" value="Chromosome 3"/>
</dbReference>
<dbReference type="OMA" id="NADNANW"/>
<dbReference type="PaxDb" id="3880-AES73416"/>
<proteinExistence type="predicted"/>
<dbReference type="EnsemblPlants" id="AES73416">
    <property type="protein sequence ID" value="AES73416"/>
    <property type="gene ID" value="MTR_3g104590"/>
</dbReference>
<name>G7J7P5_MEDTR</name>
<reference evidence="1 3" key="2">
    <citation type="journal article" date="2014" name="BMC Genomics">
        <title>An improved genome release (version Mt4.0) for the model legume Medicago truncatula.</title>
        <authorList>
            <person name="Tang H."/>
            <person name="Krishnakumar V."/>
            <person name="Bidwell S."/>
            <person name="Rosen B."/>
            <person name="Chan A."/>
            <person name="Zhou S."/>
            <person name="Gentzbittel L."/>
            <person name="Childs K.L."/>
            <person name="Yandell M."/>
            <person name="Gundlach H."/>
            <person name="Mayer K.F."/>
            <person name="Schwartz D.C."/>
            <person name="Town C.D."/>
        </authorList>
    </citation>
    <scope>GENOME REANNOTATION</scope>
    <source>
        <strain evidence="2 3">cv. Jemalong A17</strain>
    </source>
</reference>
<sequence length="193" mass="22372">MFSIAKFRPYGEVGGRLEVGGWSFSSWWREVGRIREGGDDLGGGWFGECVSKKLGDGFDTLFWYDKWLGSASLCGRFSRLFDFSENKSITVANLFSLGVERGGEAWKWRRRLWAWEEEELEECRALLTDVSLQDFVSDRWVWFPDPLVGYSVRGSYHMLTSRDVPLRDPASSLIWHNQVPLKASLFAWRLLRE</sequence>
<dbReference type="PANTHER" id="PTHR36617:SF5">
    <property type="entry name" value="OS05G0421675 PROTEIN"/>
    <property type="match status" value="1"/>
</dbReference>
<protein>
    <recommendedName>
        <fullName evidence="4">Reverse transcriptase zinc-binding domain-containing protein</fullName>
    </recommendedName>
</protein>
<reference evidence="2" key="3">
    <citation type="submission" date="2015-04" db="UniProtKB">
        <authorList>
            <consortium name="EnsemblPlants"/>
        </authorList>
    </citation>
    <scope>IDENTIFICATION</scope>
    <source>
        <strain evidence="2">cv. Jemalong A17</strain>
    </source>
</reference>
<accession>G7J7P5</accession>
<keyword evidence="3" id="KW-1185">Reference proteome</keyword>
<evidence type="ECO:0000313" key="3">
    <source>
        <dbReference type="Proteomes" id="UP000002051"/>
    </source>
</evidence>
<evidence type="ECO:0000313" key="1">
    <source>
        <dbReference type="EMBL" id="AES73416.1"/>
    </source>
</evidence>
<dbReference type="EMBL" id="CM001219">
    <property type="protein sequence ID" value="AES73416.1"/>
    <property type="molecule type" value="Genomic_DNA"/>
</dbReference>
<reference evidence="1 3" key="1">
    <citation type="journal article" date="2011" name="Nature">
        <title>The Medicago genome provides insight into the evolution of rhizobial symbioses.</title>
        <authorList>
            <person name="Young N.D."/>
            <person name="Debelle F."/>
            <person name="Oldroyd G.E."/>
            <person name="Geurts R."/>
            <person name="Cannon S.B."/>
            <person name="Udvardi M.K."/>
            <person name="Benedito V.A."/>
            <person name="Mayer K.F."/>
            <person name="Gouzy J."/>
            <person name="Schoof H."/>
            <person name="Van de Peer Y."/>
            <person name="Proost S."/>
            <person name="Cook D.R."/>
            <person name="Meyers B.C."/>
            <person name="Spannagl M."/>
            <person name="Cheung F."/>
            <person name="De Mita S."/>
            <person name="Krishnakumar V."/>
            <person name="Gundlach H."/>
            <person name="Zhou S."/>
            <person name="Mudge J."/>
            <person name="Bharti A.K."/>
            <person name="Murray J.D."/>
            <person name="Naoumkina M.A."/>
            <person name="Rosen B."/>
            <person name="Silverstein K.A."/>
            <person name="Tang H."/>
            <person name="Rombauts S."/>
            <person name="Zhao P.X."/>
            <person name="Zhou P."/>
            <person name="Barbe V."/>
            <person name="Bardou P."/>
            <person name="Bechner M."/>
            <person name="Bellec A."/>
            <person name="Berger A."/>
            <person name="Berges H."/>
            <person name="Bidwell S."/>
            <person name="Bisseling T."/>
            <person name="Choisne N."/>
            <person name="Couloux A."/>
            <person name="Denny R."/>
            <person name="Deshpande S."/>
            <person name="Dai X."/>
            <person name="Doyle J.J."/>
            <person name="Dudez A.M."/>
            <person name="Farmer A.D."/>
            <person name="Fouteau S."/>
            <person name="Franken C."/>
            <person name="Gibelin C."/>
            <person name="Gish J."/>
            <person name="Goldstein S."/>
            <person name="Gonzalez A.J."/>
            <person name="Green P.J."/>
            <person name="Hallab A."/>
            <person name="Hartog M."/>
            <person name="Hua A."/>
            <person name="Humphray S.J."/>
            <person name="Jeong D.H."/>
            <person name="Jing Y."/>
            <person name="Jocker A."/>
            <person name="Kenton S.M."/>
            <person name="Kim D.J."/>
            <person name="Klee K."/>
            <person name="Lai H."/>
            <person name="Lang C."/>
            <person name="Lin S."/>
            <person name="Macmil S.L."/>
            <person name="Magdelenat G."/>
            <person name="Matthews L."/>
            <person name="McCorrison J."/>
            <person name="Monaghan E.L."/>
            <person name="Mun J.H."/>
            <person name="Najar F.Z."/>
            <person name="Nicholson C."/>
            <person name="Noirot C."/>
            <person name="O'Bleness M."/>
            <person name="Paule C.R."/>
            <person name="Poulain J."/>
            <person name="Prion F."/>
            <person name="Qin B."/>
            <person name="Qu C."/>
            <person name="Retzel E.F."/>
            <person name="Riddle C."/>
            <person name="Sallet E."/>
            <person name="Samain S."/>
            <person name="Samson N."/>
            <person name="Sanders I."/>
            <person name="Saurat O."/>
            <person name="Scarpelli C."/>
            <person name="Schiex T."/>
            <person name="Segurens B."/>
            <person name="Severin A.J."/>
            <person name="Sherrier D.J."/>
            <person name="Shi R."/>
            <person name="Sims S."/>
            <person name="Singer S.R."/>
            <person name="Sinharoy S."/>
            <person name="Sterck L."/>
            <person name="Viollet A."/>
            <person name="Wang B.B."/>
            <person name="Wang K."/>
            <person name="Wang M."/>
            <person name="Wang X."/>
            <person name="Warfsmann J."/>
            <person name="Weissenbach J."/>
            <person name="White D.D."/>
            <person name="White J.D."/>
            <person name="Wiley G.B."/>
            <person name="Wincker P."/>
            <person name="Xing Y."/>
            <person name="Yang L."/>
            <person name="Yao Z."/>
            <person name="Ying F."/>
            <person name="Zhai J."/>
            <person name="Zhou L."/>
            <person name="Zuber A."/>
            <person name="Denarie J."/>
            <person name="Dixon R.A."/>
            <person name="May G.D."/>
            <person name="Schwartz D.C."/>
            <person name="Rogers J."/>
            <person name="Quetier F."/>
            <person name="Town C.D."/>
            <person name="Roe B.A."/>
        </authorList>
    </citation>
    <scope>NUCLEOTIDE SEQUENCE [LARGE SCALE GENOMIC DNA]</scope>
    <source>
        <strain evidence="1">A17</strain>
        <strain evidence="2 3">cv. Jemalong A17</strain>
    </source>
</reference>
<organism evidence="1 3">
    <name type="scientific">Medicago truncatula</name>
    <name type="common">Barrel medic</name>
    <name type="synonym">Medicago tribuloides</name>
    <dbReference type="NCBI Taxonomy" id="3880"/>
    <lineage>
        <taxon>Eukaryota</taxon>
        <taxon>Viridiplantae</taxon>
        <taxon>Streptophyta</taxon>
        <taxon>Embryophyta</taxon>
        <taxon>Tracheophyta</taxon>
        <taxon>Spermatophyta</taxon>
        <taxon>Magnoliopsida</taxon>
        <taxon>eudicotyledons</taxon>
        <taxon>Gunneridae</taxon>
        <taxon>Pentapetalae</taxon>
        <taxon>rosids</taxon>
        <taxon>fabids</taxon>
        <taxon>Fabales</taxon>
        <taxon>Fabaceae</taxon>
        <taxon>Papilionoideae</taxon>
        <taxon>50 kb inversion clade</taxon>
        <taxon>NPAAA clade</taxon>
        <taxon>Hologalegina</taxon>
        <taxon>IRL clade</taxon>
        <taxon>Trifolieae</taxon>
        <taxon>Medicago</taxon>
    </lineage>
</organism>
<gene>
    <name evidence="1" type="ordered locus">MTR_3g104590</name>
</gene>